<reference evidence="1" key="1">
    <citation type="submission" date="2021-08" db="EMBL/GenBank/DDBJ databases">
        <title>The first chromosome-level gecko genome reveals the dynamic sex chromosomes of Neotropical dwarf geckos (Sphaerodactylidae: Sphaerodactylus).</title>
        <authorList>
            <person name="Pinto B.J."/>
            <person name="Keating S.E."/>
            <person name="Gamble T."/>
        </authorList>
    </citation>
    <scope>NUCLEOTIDE SEQUENCE</scope>
    <source>
        <strain evidence="1">TG3544</strain>
    </source>
</reference>
<gene>
    <name evidence="1" type="primary">ENTPD6</name>
    <name evidence="1" type="ORF">K3G42_016261</name>
</gene>
<evidence type="ECO:0000313" key="2">
    <source>
        <dbReference type="Proteomes" id="UP000827872"/>
    </source>
</evidence>
<accession>A0ACB8G9N9</accession>
<comment type="caution">
    <text evidence="1">The sequence shown here is derived from an EMBL/GenBank/DDBJ whole genome shotgun (WGS) entry which is preliminary data.</text>
</comment>
<keyword evidence="2" id="KW-1185">Reference proteome</keyword>
<dbReference type="EMBL" id="CM037614">
    <property type="protein sequence ID" value="KAH8016301.1"/>
    <property type="molecule type" value="Genomic_DNA"/>
</dbReference>
<organism evidence="1 2">
    <name type="scientific">Sphaerodactylus townsendi</name>
    <dbReference type="NCBI Taxonomy" id="933632"/>
    <lineage>
        <taxon>Eukaryota</taxon>
        <taxon>Metazoa</taxon>
        <taxon>Chordata</taxon>
        <taxon>Craniata</taxon>
        <taxon>Vertebrata</taxon>
        <taxon>Euteleostomi</taxon>
        <taxon>Lepidosauria</taxon>
        <taxon>Squamata</taxon>
        <taxon>Bifurcata</taxon>
        <taxon>Gekkota</taxon>
        <taxon>Sphaerodactylidae</taxon>
        <taxon>Sphaerodactylus</taxon>
    </lineage>
</organism>
<protein>
    <submittedName>
        <fullName evidence="1">Ectonucleoside triphosphate diphosphohydrolase 6</fullName>
    </submittedName>
</protein>
<name>A0ACB8G9N9_9SAUR</name>
<dbReference type="Proteomes" id="UP000827872">
    <property type="component" value="Linkage Group LG01"/>
</dbReference>
<proteinExistence type="predicted"/>
<sequence length="377" mass="41726">MFDAGSTGTRIHVFKFTQNPKETPKVIDETFRGLRPGLSAYADNVDESAQGINELLAVAKEVIPMELWKSTPLVLKATAGLRLLPGEKAQQLLDKVKEIFHASPFLVNDDCISIMEGTDEGISAWVTVNFLTGRFTDPTKGTVGILDLGGGSTQITFHLSSEAASGQSSASDIISFKMFNHVYQLYSHSYLGLGLRMARLAVLGAIQGQALKEGEELTSPCSSPDFQGEWEHAKILYKIKGQKAGKPVYESCLNKVAKILKRKVHKKPEVKDIEFYPFSYYYDLATNFGLIDKEEGGTLTVSDFETAANNACGNMEAHQEQHPFLCMDLTYISLLLQKLGFPKSHNLKLVRKINNIEIGWALGATLRYMDSLSKLQY</sequence>
<evidence type="ECO:0000313" key="1">
    <source>
        <dbReference type="EMBL" id="KAH8016301.1"/>
    </source>
</evidence>